<keyword evidence="4 12" id="KW-0285">Flavoprotein</keyword>
<keyword evidence="9 12" id="KW-0560">Oxidoreductase</keyword>
<evidence type="ECO:0000256" key="12">
    <source>
        <dbReference type="PIRNR" id="PIRNR006621"/>
    </source>
</evidence>
<evidence type="ECO:0000256" key="4">
    <source>
        <dbReference type="ARBA" id="ARBA00022630"/>
    </source>
</evidence>
<comment type="cofactor">
    <cofactor evidence="1 12">
        <name>FMN</name>
        <dbReference type="ChEBI" id="CHEBI:58210"/>
    </cofactor>
</comment>
<dbReference type="Gene3D" id="3.20.20.70">
    <property type="entry name" value="Aldolase class I"/>
    <property type="match status" value="1"/>
</dbReference>
<dbReference type="SUPFAM" id="SSF51395">
    <property type="entry name" value="FMN-linked oxidoreductases"/>
    <property type="match status" value="1"/>
</dbReference>
<evidence type="ECO:0000256" key="7">
    <source>
        <dbReference type="ARBA" id="ARBA00022857"/>
    </source>
</evidence>
<comment type="similarity">
    <text evidence="12">Belongs to the dus family.</text>
</comment>
<dbReference type="InterPro" id="IPR035587">
    <property type="entry name" value="DUS-like_FMN-bd"/>
</dbReference>
<comment type="caution">
    <text evidence="14">The sequence shown here is derived from an EMBL/GenBank/DDBJ whole genome shotgun (WGS) entry which is preliminary data.</text>
</comment>
<comment type="function">
    <text evidence="2 12">Catalyzes the synthesis of 5,6-dihydrouridine (D), a modified base found in the D-loop of most tRNAs, via the reduction of the C5-C6 double bond in target uridines.</text>
</comment>
<dbReference type="Proteomes" id="UP001331664">
    <property type="component" value="Unassembled WGS sequence"/>
</dbReference>
<sequence length="312" mass="34551">MIDFSSKPLFLAPLAGFSDLPLRTLAKRFGCDCTISEMISSNALVYEHDKTLSMIEKSPLESPYIIQIAGSQKDIIAKAVDILNEFDGIDGIDLNCGCPVPKVVKQNAGSALLNDSKLLCTLVETIKNRSNKRYTSVKIRLGFNTKMAHEIAQDLANAGADFICVHGRTRAGGYSALVDYEAIAMVKSSTNIPVIANGDININNYKEVLKITNCDGLMIGRASIGSPWIFQEIKNNQSISPYEKKEIVKEHFELMLKTYGKHAISIFRKHLHEYSKGISGASEFRSSVNQIQSIDMMKEQIEQFFDPCKAIS</sequence>
<dbReference type="InterPro" id="IPR013785">
    <property type="entry name" value="Aldolase_TIM"/>
</dbReference>
<dbReference type="PIRSF" id="PIRSF006621">
    <property type="entry name" value="Dus"/>
    <property type="match status" value="1"/>
</dbReference>
<keyword evidence="3" id="KW-0820">tRNA-binding</keyword>
<evidence type="ECO:0000259" key="13">
    <source>
        <dbReference type="Pfam" id="PF01207"/>
    </source>
</evidence>
<keyword evidence="15" id="KW-1185">Reference proteome</keyword>
<evidence type="ECO:0000256" key="8">
    <source>
        <dbReference type="ARBA" id="ARBA00022884"/>
    </source>
</evidence>
<gene>
    <name evidence="14" type="ORF">V2I23_02280</name>
</gene>
<reference evidence="14 15" key="1">
    <citation type="submission" date="2024-01" db="EMBL/GenBank/DDBJ databases">
        <title>Campylobacter porcellus sp. nov.</title>
        <authorList>
            <person name="Papic B."/>
            <person name="Gruntar I."/>
        </authorList>
    </citation>
    <scope>NUCLEOTIDE SEQUENCE [LARGE SCALE GENOMIC DNA]</scope>
    <source>
        <strain evidence="14 15">CX2-4855-23</strain>
    </source>
</reference>
<comment type="catalytic activity">
    <reaction evidence="11">
        <text>a 5,6-dihydrouridine in tRNA + NAD(+) = a uridine in tRNA + NADH + H(+)</text>
        <dbReference type="Rhea" id="RHEA:54452"/>
        <dbReference type="Rhea" id="RHEA-COMP:13339"/>
        <dbReference type="Rhea" id="RHEA-COMP:13887"/>
        <dbReference type="ChEBI" id="CHEBI:15378"/>
        <dbReference type="ChEBI" id="CHEBI:57540"/>
        <dbReference type="ChEBI" id="CHEBI:57945"/>
        <dbReference type="ChEBI" id="CHEBI:65315"/>
        <dbReference type="ChEBI" id="CHEBI:74443"/>
    </reaction>
</comment>
<comment type="catalytic activity">
    <reaction evidence="10">
        <text>a 5,6-dihydrouridine in tRNA + NADP(+) = a uridine in tRNA + NADPH + H(+)</text>
        <dbReference type="Rhea" id="RHEA:23624"/>
        <dbReference type="Rhea" id="RHEA-COMP:13339"/>
        <dbReference type="Rhea" id="RHEA-COMP:13887"/>
        <dbReference type="ChEBI" id="CHEBI:15378"/>
        <dbReference type="ChEBI" id="CHEBI:57783"/>
        <dbReference type="ChEBI" id="CHEBI:58349"/>
        <dbReference type="ChEBI" id="CHEBI:65315"/>
        <dbReference type="ChEBI" id="CHEBI:74443"/>
    </reaction>
</comment>
<organism evidence="14 15">
    <name type="scientific">Campylobacter porcelli</name>
    <dbReference type="NCBI Taxonomy" id="1660073"/>
    <lineage>
        <taxon>Bacteria</taxon>
        <taxon>Pseudomonadati</taxon>
        <taxon>Campylobacterota</taxon>
        <taxon>Epsilonproteobacteria</taxon>
        <taxon>Campylobacterales</taxon>
        <taxon>Campylobacteraceae</taxon>
        <taxon>Campylobacter</taxon>
    </lineage>
</organism>
<dbReference type="Gene3D" id="1.10.1200.80">
    <property type="entry name" value="Putative flavin oxidoreducatase, domain 2"/>
    <property type="match status" value="1"/>
</dbReference>
<dbReference type="EC" id="1.3.1.-" evidence="12"/>
<dbReference type="CDD" id="cd02801">
    <property type="entry name" value="DUS_like_FMN"/>
    <property type="match status" value="1"/>
</dbReference>
<feature type="domain" description="DUS-like FMN-binding" evidence="13">
    <location>
        <begin position="11"/>
        <end position="303"/>
    </location>
</feature>
<dbReference type="EMBL" id="JAZBRD010000002">
    <property type="protein sequence ID" value="MEE3744124.1"/>
    <property type="molecule type" value="Genomic_DNA"/>
</dbReference>
<keyword evidence="7" id="KW-0521">NADP</keyword>
<evidence type="ECO:0000256" key="11">
    <source>
        <dbReference type="ARBA" id="ARBA00048802"/>
    </source>
</evidence>
<name>A0ABU7M3I0_9BACT</name>
<evidence type="ECO:0000313" key="15">
    <source>
        <dbReference type="Proteomes" id="UP001331664"/>
    </source>
</evidence>
<evidence type="ECO:0000256" key="2">
    <source>
        <dbReference type="ARBA" id="ARBA00002790"/>
    </source>
</evidence>
<evidence type="ECO:0000256" key="9">
    <source>
        <dbReference type="ARBA" id="ARBA00023002"/>
    </source>
</evidence>
<dbReference type="PANTHER" id="PTHR45846:SF1">
    <property type="entry name" value="TRNA-DIHYDROURIDINE(47) SYNTHASE [NAD(P)(+)]-LIKE"/>
    <property type="match status" value="1"/>
</dbReference>
<dbReference type="PROSITE" id="PS01136">
    <property type="entry name" value="UPF0034"/>
    <property type="match status" value="1"/>
</dbReference>
<keyword evidence="5 12" id="KW-0288">FMN</keyword>
<evidence type="ECO:0000256" key="3">
    <source>
        <dbReference type="ARBA" id="ARBA00022555"/>
    </source>
</evidence>
<dbReference type="PANTHER" id="PTHR45846">
    <property type="entry name" value="TRNA-DIHYDROURIDINE(47) SYNTHASE [NAD(P)(+)]-LIKE"/>
    <property type="match status" value="1"/>
</dbReference>
<evidence type="ECO:0000256" key="5">
    <source>
        <dbReference type="ARBA" id="ARBA00022643"/>
    </source>
</evidence>
<protein>
    <recommendedName>
        <fullName evidence="12">tRNA-dihydrouridine synthase</fullName>
        <ecNumber evidence="12">1.3.1.-</ecNumber>
    </recommendedName>
</protein>
<dbReference type="InterPro" id="IPR018517">
    <property type="entry name" value="tRNA_hU_synthase_CS"/>
</dbReference>
<keyword evidence="8" id="KW-0694">RNA-binding</keyword>
<dbReference type="RefSeq" id="WP_330525999.1">
    <property type="nucleotide sequence ID" value="NZ_JAZBRD010000002.1"/>
</dbReference>
<evidence type="ECO:0000256" key="6">
    <source>
        <dbReference type="ARBA" id="ARBA00022694"/>
    </source>
</evidence>
<dbReference type="InterPro" id="IPR024036">
    <property type="entry name" value="tRNA-dHydroUridine_Synthase_C"/>
</dbReference>
<evidence type="ECO:0000313" key="14">
    <source>
        <dbReference type="EMBL" id="MEE3744124.1"/>
    </source>
</evidence>
<accession>A0ABU7M3I0</accession>
<keyword evidence="6 12" id="KW-0819">tRNA processing</keyword>
<proteinExistence type="inferred from homology"/>
<dbReference type="InterPro" id="IPR001269">
    <property type="entry name" value="DUS_fam"/>
</dbReference>
<evidence type="ECO:0000256" key="1">
    <source>
        <dbReference type="ARBA" id="ARBA00001917"/>
    </source>
</evidence>
<dbReference type="Pfam" id="PF01207">
    <property type="entry name" value="Dus"/>
    <property type="match status" value="1"/>
</dbReference>
<evidence type="ECO:0000256" key="10">
    <source>
        <dbReference type="ARBA" id="ARBA00048205"/>
    </source>
</evidence>